<organism evidence="1 2">
    <name type="scientific">Ambrosiozyma monospora</name>
    <name type="common">Yeast</name>
    <name type="synonym">Endomycopsis monosporus</name>
    <dbReference type="NCBI Taxonomy" id="43982"/>
    <lineage>
        <taxon>Eukaryota</taxon>
        <taxon>Fungi</taxon>
        <taxon>Dikarya</taxon>
        <taxon>Ascomycota</taxon>
        <taxon>Saccharomycotina</taxon>
        <taxon>Pichiomycetes</taxon>
        <taxon>Pichiales</taxon>
        <taxon>Pichiaceae</taxon>
        <taxon>Ambrosiozyma</taxon>
    </lineage>
</organism>
<sequence>MLQVFPIVDAASKVVLKPHFFNYCQIRWATNTIGSHGSREVLDKLKIHLIKKNQFEKSTGSVNWIDFFKKDNLADKEKRIEQIKQAFLKFLSAKDVSTLHPNKLVAVLSEFQRITNTNNETQFNDYSDIIRSVNKYGTLEKPSIPSSVTQTTHDLSLLSEFNYCLKEVQVKKNKAEQIDQVQEIKKLIDCYLQLPEPRLKDVDRESIIKFSTVIRQNLDLQECFNIAGRVINDVQQSAASLSLKGINTWIDNLLAAPQNEVIPVLEFIKLVKTTLSQWKPELDIEIYNEILIFCLTRKELDEFSRQLAEIQEKQLKPNRDTITYMADYCAMTQNLNGFLNVFLDFVINGKANLSYSLGPEHWLISKNLLFPIQAHK</sequence>
<comment type="caution">
    <text evidence="1">The sequence shown here is derived from an EMBL/GenBank/DDBJ whole genome shotgun (WGS) entry which is preliminary data.</text>
</comment>
<dbReference type="EMBL" id="BSXS01007820">
    <property type="protein sequence ID" value="GME90426.1"/>
    <property type="molecule type" value="Genomic_DNA"/>
</dbReference>
<name>A0ACB5TLE8_AMBMO</name>
<evidence type="ECO:0000313" key="2">
    <source>
        <dbReference type="Proteomes" id="UP001165064"/>
    </source>
</evidence>
<dbReference type="Proteomes" id="UP001165064">
    <property type="component" value="Unassembled WGS sequence"/>
</dbReference>
<protein>
    <submittedName>
        <fullName evidence="1">Unnamed protein product</fullName>
    </submittedName>
</protein>
<proteinExistence type="predicted"/>
<reference evidence="1" key="1">
    <citation type="submission" date="2023-04" db="EMBL/GenBank/DDBJ databases">
        <title>Ambrosiozyma monospora NBRC 10751.</title>
        <authorList>
            <person name="Ichikawa N."/>
            <person name="Sato H."/>
            <person name="Tonouchi N."/>
        </authorList>
    </citation>
    <scope>NUCLEOTIDE SEQUENCE</scope>
    <source>
        <strain evidence="1">NBRC 10751</strain>
    </source>
</reference>
<accession>A0ACB5TLE8</accession>
<keyword evidence="2" id="KW-1185">Reference proteome</keyword>
<gene>
    <name evidence="1" type="ORF">Amon02_000870200</name>
</gene>
<evidence type="ECO:0000313" key="1">
    <source>
        <dbReference type="EMBL" id="GME90426.1"/>
    </source>
</evidence>